<dbReference type="RefSeq" id="WP_182015496.1">
    <property type="nucleotide sequence ID" value="NZ_CP055905.1"/>
</dbReference>
<gene>
    <name evidence="2" type="ORF">HV331_26970</name>
</gene>
<dbReference type="Pfam" id="PF14224">
    <property type="entry name" value="DUF4331"/>
    <property type="match status" value="2"/>
</dbReference>
<keyword evidence="2" id="KW-0614">Plasmid</keyword>
<evidence type="ECO:0000256" key="1">
    <source>
        <dbReference type="SAM" id="SignalP"/>
    </source>
</evidence>
<feature type="signal peptide" evidence="1">
    <location>
        <begin position="1"/>
        <end position="25"/>
    </location>
</feature>
<keyword evidence="1" id="KW-0732">Signal</keyword>
<dbReference type="Proteomes" id="UP000514462">
    <property type="component" value="Plasmid pRHBSTW-00938_2"/>
</dbReference>
<protein>
    <submittedName>
        <fullName evidence="2">DUF4331 family protein</fullName>
    </submittedName>
</protein>
<accession>A0AAP9U9A4</accession>
<dbReference type="EMBL" id="CP055905">
    <property type="protein sequence ID" value="QMR43117.1"/>
    <property type="molecule type" value="Genomic_DNA"/>
</dbReference>
<evidence type="ECO:0000313" key="3">
    <source>
        <dbReference type="Proteomes" id="UP000514462"/>
    </source>
</evidence>
<organism evidence="2 3">
    <name type="scientific">Klebsiella aerogenes</name>
    <name type="common">Enterobacter aerogenes</name>
    <dbReference type="NCBI Taxonomy" id="548"/>
    <lineage>
        <taxon>Bacteria</taxon>
        <taxon>Pseudomonadati</taxon>
        <taxon>Pseudomonadota</taxon>
        <taxon>Gammaproteobacteria</taxon>
        <taxon>Enterobacterales</taxon>
        <taxon>Enterobacteriaceae</taxon>
        <taxon>Klebsiella/Raoultella group</taxon>
        <taxon>Klebsiella</taxon>
    </lineage>
</organism>
<evidence type="ECO:0000313" key="2">
    <source>
        <dbReference type="EMBL" id="QMR43117.1"/>
    </source>
</evidence>
<feature type="chain" id="PRO_5042926662" evidence="1">
    <location>
        <begin position="26"/>
        <end position="353"/>
    </location>
</feature>
<geneLocation type="plasmid" evidence="3">
    <name>prhbstw-00938_2</name>
</geneLocation>
<proteinExistence type="predicted"/>
<reference evidence="3" key="1">
    <citation type="submission" date="2020-06" db="EMBL/GenBank/DDBJ databases">
        <title>REHAB project genomes.</title>
        <authorList>
            <person name="Shaw L.P."/>
        </authorList>
    </citation>
    <scope>NUCLEOTIDE SEQUENCE [LARGE SCALE GENOMIC DNA]</scope>
    <source>
        <strain evidence="3">RHBSTW-00938</strain>
        <plasmid evidence="3">prhbstw-00938_2</plasmid>
    </source>
</reference>
<sequence length="353" mass="38948">MRIPNSKLKMTILPSLLACSFGALASHHFESAAALHDPTINQLDNYVFQSSRPDATTFIMDVNPSPKGVPGGVFKPGSLYNIHISDDSKFKKGHTFSLIFDEKGNYVVYDADEPNAPVGIKGSEIGKGSINTKTTLDNGILVWAGTAKDPFFGNSPSLHILRKQLAEGKYDPNIWTSVKGKNIFDGRKCGAIVLDIPNKMLGKKIEVFWTTAEKENGNWKQVQYSAIPLLSHTMLFENEALKEEYNQSRPDRSQDMKNFVSARTARASSMAHSQKDPQAYGDKVANMLIPDVITYNVGTPAKFSAQSINGRSLSDDAMSEMLTLLMGTPTDQHITDQKLYTHEFPYLIPAAVK</sequence>
<dbReference type="InterPro" id="IPR025566">
    <property type="entry name" value="DUF4331"/>
</dbReference>
<name>A0AAP9U9A4_KLEAE</name>
<dbReference type="AlphaFoldDB" id="A0AAP9U9A4"/>